<organism evidence="1 2">
    <name type="scientific">Racocetra fulgida</name>
    <dbReference type="NCBI Taxonomy" id="60492"/>
    <lineage>
        <taxon>Eukaryota</taxon>
        <taxon>Fungi</taxon>
        <taxon>Fungi incertae sedis</taxon>
        <taxon>Mucoromycota</taxon>
        <taxon>Glomeromycotina</taxon>
        <taxon>Glomeromycetes</taxon>
        <taxon>Diversisporales</taxon>
        <taxon>Gigasporaceae</taxon>
        <taxon>Racocetra</taxon>
    </lineage>
</organism>
<feature type="non-terminal residue" evidence="1">
    <location>
        <position position="68"/>
    </location>
</feature>
<evidence type="ECO:0000313" key="1">
    <source>
        <dbReference type="EMBL" id="CAG8789883.1"/>
    </source>
</evidence>
<keyword evidence="2" id="KW-1185">Reference proteome</keyword>
<comment type="caution">
    <text evidence="1">The sequence shown here is derived from an EMBL/GenBank/DDBJ whole genome shotgun (WGS) entry which is preliminary data.</text>
</comment>
<name>A0A9N9JQV1_9GLOM</name>
<gene>
    <name evidence="1" type="ORF">RFULGI_LOCUS16634</name>
</gene>
<sequence length="68" mass="7690">AAGQPPSVSLFYIVDTPNIEAQQIISNIISGLHRTYLQRNVPSLGRVYSIYADRKDKFKVTEFSTVFQ</sequence>
<evidence type="ECO:0000313" key="2">
    <source>
        <dbReference type="Proteomes" id="UP000789396"/>
    </source>
</evidence>
<dbReference type="OrthoDB" id="2305053at2759"/>
<accession>A0A9N9JQV1</accession>
<protein>
    <submittedName>
        <fullName evidence="1">15546_t:CDS:1</fullName>
    </submittedName>
</protein>
<proteinExistence type="predicted"/>
<dbReference type="EMBL" id="CAJVPZ010060134">
    <property type="protein sequence ID" value="CAG8789883.1"/>
    <property type="molecule type" value="Genomic_DNA"/>
</dbReference>
<feature type="non-terminal residue" evidence="1">
    <location>
        <position position="1"/>
    </location>
</feature>
<dbReference type="AlphaFoldDB" id="A0A9N9JQV1"/>
<reference evidence="1" key="1">
    <citation type="submission" date="2021-06" db="EMBL/GenBank/DDBJ databases">
        <authorList>
            <person name="Kallberg Y."/>
            <person name="Tangrot J."/>
            <person name="Rosling A."/>
        </authorList>
    </citation>
    <scope>NUCLEOTIDE SEQUENCE</scope>
    <source>
        <strain evidence="1">IN212</strain>
    </source>
</reference>
<dbReference type="Proteomes" id="UP000789396">
    <property type="component" value="Unassembled WGS sequence"/>
</dbReference>